<dbReference type="OMA" id="SYIGREY"/>
<dbReference type="EMBL" id="CCYD01000610">
    <property type="protein sequence ID" value="CEG41871.1"/>
    <property type="molecule type" value="Genomic_DNA"/>
</dbReference>
<dbReference type="GeneID" id="36407241"/>
<dbReference type="AlphaFoldDB" id="A0A0P1AM78"/>
<organism evidence="1 2">
    <name type="scientific">Plasmopara halstedii</name>
    <name type="common">Downy mildew of sunflower</name>
    <dbReference type="NCBI Taxonomy" id="4781"/>
    <lineage>
        <taxon>Eukaryota</taxon>
        <taxon>Sar</taxon>
        <taxon>Stramenopiles</taxon>
        <taxon>Oomycota</taxon>
        <taxon>Peronosporomycetes</taxon>
        <taxon>Peronosporales</taxon>
        <taxon>Peronosporaceae</taxon>
        <taxon>Plasmopara</taxon>
    </lineage>
</organism>
<dbReference type="RefSeq" id="XP_024578240.1">
    <property type="nucleotide sequence ID" value="XM_024727687.1"/>
</dbReference>
<keyword evidence="2" id="KW-1185">Reference proteome</keyword>
<sequence length="343" mass="39677">MTQQTLHSLPRSSLSSVENLQVNWRFLQHQNLKVPKPSRLPFVNLKSFDQNVSKHSEKSSTINDLTGETQRQVMLDRILVDMEDLAFQDESKDQLKQEIQTSEIVHKDPTTFRLNEPSIQIREKEETTLDADEKSFENSLKRVQDHEKSKILWQKTTGAKVATDIPHQLLTLSLSDDSRRTRSLNKLQATQLEEISFRLPQKRLKSNVRTTFERPNASPRKVKYGVWYVPQSKWWTLHKTARQHLATHLPTSNLNPQNDLHCIRRNNCTHKPQLPKAALSHHQTVRPSMKKCNRLISSTSHMNGYYSSAPLEMQAIGIAQSYIGREYRAYIVSTATTMPSYLK</sequence>
<dbReference type="OrthoDB" id="166253at2759"/>
<evidence type="ECO:0000313" key="1">
    <source>
        <dbReference type="EMBL" id="CEG41871.1"/>
    </source>
</evidence>
<proteinExistence type="predicted"/>
<name>A0A0P1AM78_PLAHL</name>
<dbReference type="Proteomes" id="UP000054928">
    <property type="component" value="Unassembled WGS sequence"/>
</dbReference>
<evidence type="ECO:0000313" key="2">
    <source>
        <dbReference type="Proteomes" id="UP000054928"/>
    </source>
</evidence>
<protein>
    <submittedName>
        <fullName evidence="1">Uncharacterized protein</fullName>
    </submittedName>
</protein>
<accession>A0A0P1AM78</accession>
<reference evidence="2" key="1">
    <citation type="submission" date="2014-09" db="EMBL/GenBank/DDBJ databases">
        <authorList>
            <person name="Sharma Rahul"/>
            <person name="Thines Marco"/>
        </authorList>
    </citation>
    <scope>NUCLEOTIDE SEQUENCE [LARGE SCALE GENOMIC DNA]</scope>
</reference>